<comment type="caution">
    <text evidence="2">The sequence shown here is derived from an EMBL/GenBank/DDBJ whole genome shotgun (WGS) entry which is preliminary data.</text>
</comment>
<keyword evidence="1" id="KW-1133">Transmembrane helix</keyword>
<evidence type="ECO:0000256" key="1">
    <source>
        <dbReference type="SAM" id="Phobius"/>
    </source>
</evidence>
<organism evidence="2 3">
    <name type="scientific">Solibacillus kalamii</name>
    <dbReference type="NCBI Taxonomy" id="1748298"/>
    <lineage>
        <taxon>Bacteria</taxon>
        <taxon>Bacillati</taxon>
        <taxon>Bacillota</taxon>
        <taxon>Bacilli</taxon>
        <taxon>Bacillales</taxon>
        <taxon>Caryophanaceae</taxon>
        <taxon>Solibacillus</taxon>
    </lineage>
</organism>
<evidence type="ECO:0000313" key="3">
    <source>
        <dbReference type="Proteomes" id="UP000196594"/>
    </source>
</evidence>
<keyword evidence="1" id="KW-0472">Membrane</keyword>
<dbReference type="EMBL" id="NHNT01000002">
    <property type="protein sequence ID" value="OUZ40157.1"/>
    <property type="molecule type" value="Genomic_DNA"/>
</dbReference>
<sequence>MAVSEIIIMMLVYGGLFLYTARLGSSNNKIIFYGHYVFLIVLYGLISLSIWFIYKGLENHINNHSGYEPISLSKEAIFLIVGFTTYNLILLLLSRQINRNKTSIMKV</sequence>
<feature type="transmembrane region" description="Helical" evidence="1">
    <location>
        <begin position="36"/>
        <end position="54"/>
    </location>
</feature>
<evidence type="ECO:0000313" key="2">
    <source>
        <dbReference type="EMBL" id="OUZ40157.1"/>
    </source>
</evidence>
<keyword evidence="3" id="KW-1185">Reference proteome</keyword>
<protein>
    <submittedName>
        <fullName evidence="2">Peptide ABC transporter permease</fullName>
    </submittedName>
</protein>
<accession>A0ABX3ZK97</accession>
<reference evidence="2 3" key="1">
    <citation type="journal article" date="2017" name="Int. J. Syst. Evol. Microbiol.">
        <title>Solibacillus kalamii sp. nov., isolated from a high-efficiency particulate arrestance filter system used in the International Space Station.</title>
        <authorList>
            <person name="Checinska Sielaff A."/>
            <person name="Kumar R.M."/>
            <person name="Pal D."/>
            <person name="Mayilraj S."/>
            <person name="Venkateswaran K."/>
        </authorList>
    </citation>
    <scope>NUCLEOTIDE SEQUENCE [LARGE SCALE GENOMIC DNA]</scope>
    <source>
        <strain evidence="2 3">ISSFR-015</strain>
    </source>
</reference>
<name>A0ABX3ZK97_9BACL</name>
<dbReference type="Proteomes" id="UP000196594">
    <property type="component" value="Unassembled WGS sequence"/>
</dbReference>
<feature type="transmembrane region" description="Helical" evidence="1">
    <location>
        <begin position="6"/>
        <end position="24"/>
    </location>
</feature>
<dbReference type="RefSeq" id="WP_087616394.1">
    <property type="nucleotide sequence ID" value="NZ_JAFBEY010000001.1"/>
</dbReference>
<feature type="transmembrane region" description="Helical" evidence="1">
    <location>
        <begin position="76"/>
        <end position="93"/>
    </location>
</feature>
<keyword evidence="1" id="KW-0812">Transmembrane</keyword>
<gene>
    <name evidence="2" type="ORF">CBM15_06480</name>
</gene>
<proteinExistence type="predicted"/>